<protein>
    <submittedName>
        <fullName evidence="3">Outer membrane protein, cobalt-zinc-cadmium efflux system</fullName>
    </submittedName>
</protein>
<dbReference type="EMBL" id="FNXY01000007">
    <property type="protein sequence ID" value="SEJ38238.1"/>
    <property type="molecule type" value="Genomic_DNA"/>
</dbReference>
<keyword evidence="4" id="KW-1185">Reference proteome</keyword>
<evidence type="ECO:0000313" key="3">
    <source>
        <dbReference type="EMBL" id="SEJ38238.1"/>
    </source>
</evidence>
<dbReference type="Gene3D" id="1.20.1600.10">
    <property type="entry name" value="Outer membrane efflux proteins (OEP)"/>
    <property type="match status" value="1"/>
</dbReference>
<dbReference type="Pfam" id="PF02321">
    <property type="entry name" value="OEP"/>
    <property type="match status" value="1"/>
</dbReference>
<dbReference type="SUPFAM" id="SSF56954">
    <property type="entry name" value="Outer membrane efflux proteins (OEP)"/>
    <property type="match status" value="1"/>
</dbReference>
<gene>
    <name evidence="3" type="ORF">SAMN04487995_4372</name>
</gene>
<accession>A0A1H6YAC7</accession>
<feature type="chain" id="PRO_5011737402" evidence="2">
    <location>
        <begin position="24"/>
        <end position="432"/>
    </location>
</feature>
<keyword evidence="2" id="KW-0732">Signal</keyword>
<feature type="signal peptide" evidence="2">
    <location>
        <begin position="1"/>
        <end position="23"/>
    </location>
</feature>
<dbReference type="PANTHER" id="PTHR30203">
    <property type="entry name" value="OUTER MEMBRANE CATION EFFLUX PROTEIN"/>
    <property type="match status" value="1"/>
</dbReference>
<comment type="similarity">
    <text evidence="1">Belongs to the outer membrane factor (OMF) (TC 1.B.17) family.</text>
</comment>
<dbReference type="PANTHER" id="PTHR30203:SF23">
    <property type="entry name" value="OUTER MEMBRANE EFFLUX PROTEIN"/>
    <property type="match status" value="1"/>
</dbReference>
<sequence length="432" mass="49252">MKAFLLSGLILVFLNLASRASPAAEDTLKISQKEAEGLFLNNNLELLAQKLSIRQAEAQIIQAKLWPNPEFSIDELNLWTTKNQLSSGETIPPLFGNFGKNREFTAELTQVFETAGKRRKRIALESVSRDIASEYFSELIRHLKTDLRKNFFELSYHQSFLSVLTGQDRALQTLLTSFEKQYAQGNLNKPELFRLKALKLDLGQQIIEAEKEVHASQKELCILLNLPSSAYLVVQNAGNPDLTNLKSLSLANLIETASLARPDAKISFLQQTWAQKKYDLEYAHRKPDLTFGMNYDRGGNFLLNFFGFGFKTDLPVFNRNQGNILESKIGIEKSRVESQQKIIGLEAEVTQAFRDLQKSLDAYQKLDPAYGQDLDQVFEAYTRYFAGREINMVEYLDFFEAYISNKRTMLLTLKQVHDSREELIFSTGAELQ</sequence>
<dbReference type="OrthoDB" id="9791261at2"/>
<dbReference type="Proteomes" id="UP000199532">
    <property type="component" value="Unassembled WGS sequence"/>
</dbReference>
<dbReference type="AlphaFoldDB" id="A0A1H6YAC7"/>
<organism evidence="3 4">
    <name type="scientific">Dyadobacter koreensis</name>
    <dbReference type="NCBI Taxonomy" id="408657"/>
    <lineage>
        <taxon>Bacteria</taxon>
        <taxon>Pseudomonadati</taxon>
        <taxon>Bacteroidota</taxon>
        <taxon>Cytophagia</taxon>
        <taxon>Cytophagales</taxon>
        <taxon>Spirosomataceae</taxon>
        <taxon>Dyadobacter</taxon>
    </lineage>
</organism>
<reference evidence="3 4" key="1">
    <citation type="submission" date="2016-10" db="EMBL/GenBank/DDBJ databases">
        <authorList>
            <person name="de Groot N.N."/>
        </authorList>
    </citation>
    <scope>NUCLEOTIDE SEQUENCE [LARGE SCALE GENOMIC DNA]</scope>
    <source>
        <strain evidence="3 4">DSM 19938</strain>
    </source>
</reference>
<name>A0A1H6YAC7_9BACT</name>
<evidence type="ECO:0000256" key="2">
    <source>
        <dbReference type="SAM" id="SignalP"/>
    </source>
</evidence>
<dbReference type="InterPro" id="IPR010131">
    <property type="entry name" value="MdtP/NodT-like"/>
</dbReference>
<evidence type="ECO:0000313" key="4">
    <source>
        <dbReference type="Proteomes" id="UP000199532"/>
    </source>
</evidence>
<dbReference type="GO" id="GO:0015562">
    <property type="term" value="F:efflux transmembrane transporter activity"/>
    <property type="evidence" value="ECO:0007669"/>
    <property type="project" value="InterPro"/>
</dbReference>
<dbReference type="STRING" id="408657.SAMN04487995_4372"/>
<dbReference type="RefSeq" id="WP_090338382.1">
    <property type="nucleotide sequence ID" value="NZ_FNXY01000007.1"/>
</dbReference>
<dbReference type="InterPro" id="IPR003423">
    <property type="entry name" value="OMP_efflux"/>
</dbReference>
<proteinExistence type="inferred from homology"/>
<evidence type="ECO:0000256" key="1">
    <source>
        <dbReference type="ARBA" id="ARBA00007613"/>
    </source>
</evidence>